<gene>
    <name evidence="2" type="ORF">LWF01_01145</name>
</gene>
<sequence>MRDILDQTLPWYEPGHALALALPLTTKARSSARQSSSGREAGTPIVIADRRPFGSVPR</sequence>
<evidence type="ECO:0000313" key="2">
    <source>
        <dbReference type="EMBL" id="WGW12405.1"/>
    </source>
</evidence>
<feature type="compositionally biased region" description="Low complexity" evidence="1">
    <location>
        <begin position="28"/>
        <end position="41"/>
    </location>
</feature>
<protein>
    <submittedName>
        <fullName evidence="2">Uncharacterized protein</fullName>
    </submittedName>
</protein>
<reference evidence="2 3" key="1">
    <citation type="submission" date="2023-05" db="EMBL/GenBank/DDBJ databases">
        <title>Lithophilousrod everest ZFBP1038 complete genpme.</title>
        <authorList>
            <person name="Tian M."/>
        </authorList>
    </citation>
    <scope>NUCLEOTIDE SEQUENCE [LARGE SCALE GENOMIC DNA]</scope>
    <source>
        <strain evidence="2 3">ZFBP1038</strain>
    </source>
</reference>
<accession>A0ABY8QTT6</accession>
<keyword evidence="3" id="KW-1185">Reference proteome</keyword>
<proteinExistence type="predicted"/>
<name>A0ABY8QTT6_9MICO</name>
<feature type="region of interest" description="Disordered" evidence="1">
    <location>
        <begin position="28"/>
        <end position="58"/>
    </location>
</feature>
<dbReference type="EMBL" id="CP090958">
    <property type="protein sequence ID" value="WGW12405.1"/>
    <property type="molecule type" value="Genomic_DNA"/>
</dbReference>
<evidence type="ECO:0000256" key="1">
    <source>
        <dbReference type="SAM" id="MobiDB-lite"/>
    </source>
</evidence>
<dbReference type="Proteomes" id="UP001209083">
    <property type="component" value="Chromosome"/>
</dbReference>
<organism evidence="2 3">
    <name type="scientific">Saxibacter everestensis</name>
    <dbReference type="NCBI Taxonomy" id="2909229"/>
    <lineage>
        <taxon>Bacteria</taxon>
        <taxon>Bacillati</taxon>
        <taxon>Actinomycetota</taxon>
        <taxon>Actinomycetes</taxon>
        <taxon>Micrococcales</taxon>
        <taxon>Brevibacteriaceae</taxon>
        <taxon>Saxibacter</taxon>
    </lineage>
</organism>
<evidence type="ECO:0000313" key="3">
    <source>
        <dbReference type="Proteomes" id="UP001209083"/>
    </source>
</evidence>
<dbReference type="RefSeq" id="WP_349639205.1">
    <property type="nucleotide sequence ID" value="NZ_CP090958.1"/>
</dbReference>